<reference evidence="5 6" key="1">
    <citation type="journal article" date="2019" name="PLoS Genet.">
        <title>Convergent evolution of linked mating-type loci in basidiomycete fungi.</title>
        <authorList>
            <person name="Sun S."/>
            <person name="Coelho M.A."/>
            <person name="Heitman J."/>
            <person name="Nowrousian M."/>
        </authorList>
    </citation>
    <scope>NUCLEOTIDE SEQUENCE [LARGE SCALE GENOMIC DNA]</scope>
    <source>
        <strain evidence="5 6">CBS 4282</strain>
    </source>
</reference>
<feature type="compositionally biased region" description="Basic and acidic residues" evidence="3">
    <location>
        <begin position="237"/>
        <end position="246"/>
    </location>
</feature>
<protein>
    <recommendedName>
        <fullName evidence="4">Fcf2 pre-rRNA processing C-terminal domain-containing protein</fullName>
    </recommendedName>
</protein>
<evidence type="ECO:0000313" key="6">
    <source>
        <dbReference type="Proteomes" id="UP000473826"/>
    </source>
</evidence>
<keyword evidence="2" id="KW-0539">Nucleus</keyword>
<feature type="compositionally biased region" description="Acidic residues" evidence="3">
    <location>
        <begin position="131"/>
        <end position="157"/>
    </location>
</feature>
<gene>
    <name evidence="5" type="ORF">VHUM_00468</name>
</gene>
<dbReference type="PANTHER" id="PTHR21686">
    <property type="entry name" value="DEOXYNUCLEOTIDYLTRANSFERASE TERMINAL-INTERACTING PROTEIN 2"/>
    <property type="match status" value="1"/>
</dbReference>
<dbReference type="OrthoDB" id="427886at2759"/>
<dbReference type="EMBL" id="QKWK01000001">
    <property type="protein sequence ID" value="TXT15965.1"/>
    <property type="molecule type" value="Genomic_DNA"/>
</dbReference>
<comment type="subcellular location">
    <subcellularLocation>
        <location evidence="1">Nucleus</location>
        <location evidence="1">Nucleolus</location>
    </subcellularLocation>
</comment>
<dbReference type="PANTHER" id="PTHR21686:SF12">
    <property type="entry name" value="DEOXYNUCLEOTIDYLTRANSFERASE TERMINAL-INTERACTING PROTEIN 2"/>
    <property type="match status" value="1"/>
</dbReference>
<comment type="caution">
    <text evidence="5">The sequence shown here is derived from an EMBL/GenBank/DDBJ whole genome shotgun (WGS) entry which is preliminary data.</text>
</comment>
<name>A0A7D8ZJ07_VANHU</name>
<feature type="region of interest" description="Disordered" evidence="3">
    <location>
        <begin position="44"/>
        <end position="246"/>
    </location>
</feature>
<keyword evidence="6" id="KW-1185">Reference proteome</keyword>
<feature type="region of interest" description="Disordered" evidence="3">
    <location>
        <begin position="1"/>
        <end position="29"/>
    </location>
</feature>
<evidence type="ECO:0000256" key="2">
    <source>
        <dbReference type="ARBA" id="ARBA00023242"/>
    </source>
</evidence>
<sequence>MPTPRRTPRSSLGASSPVVLLPAPSTPKHYTSADLLARAEASQLLDDDDDESGPSALLSPRARRHAAFTRAREASAEPSVSGTPVPKASAPKAAAIWESPGEEGAAEASGSEGSDNNSASDSTSESGSDSSSDDDDDSSEDDDDESESDDSEDEEEALERQLAAARASAAAAEKKGKSSAGARSTALGEDDDGELKFESEESKEAPIPDLAIPSISTRHLVLADDGTAHAGEAGPSKPREGAPELDRRAYERALSKREKLAPKKATASELWATLPSARPDELPQMKRDYQALALANSLDPKRFMKGGNRAGKVPEKFAIGTMVQAPRHLQDSTVQKERKYRAGEIVASLIQDANIGSYAKRKYEDLQGKRMANGRGKGWQKRAKW</sequence>
<feature type="compositionally biased region" description="Low complexity" evidence="3">
    <location>
        <begin position="106"/>
        <end position="130"/>
    </location>
</feature>
<dbReference type="InterPro" id="IPR039883">
    <property type="entry name" value="Fcf2/DNTTIP2"/>
</dbReference>
<evidence type="ECO:0000313" key="5">
    <source>
        <dbReference type="EMBL" id="TXT15965.1"/>
    </source>
</evidence>
<dbReference type="AlphaFoldDB" id="A0A7D8ZJ07"/>
<feature type="compositionally biased region" description="Low complexity" evidence="3">
    <location>
        <begin position="160"/>
        <end position="171"/>
    </location>
</feature>
<feature type="domain" description="Fcf2 pre-rRNA processing C-terminal" evidence="4">
    <location>
        <begin position="263"/>
        <end position="362"/>
    </location>
</feature>
<feature type="compositionally biased region" description="Basic and acidic residues" evidence="3">
    <location>
        <begin position="194"/>
        <end position="206"/>
    </location>
</feature>
<dbReference type="InterPro" id="IPR014810">
    <property type="entry name" value="Fcf2_C"/>
</dbReference>
<evidence type="ECO:0000259" key="4">
    <source>
        <dbReference type="Pfam" id="PF08698"/>
    </source>
</evidence>
<organism evidence="5 6">
    <name type="scientific">Vanrija humicola</name>
    <name type="common">Yeast</name>
    <name type="synonym">Cryptococcus humicola</name>
    <dbReference type="NCBI Taxonomy" id="5417"/>
    <lineage>
        <taxon>Eukaryota</taxon>
        <taxon>Fungi</taxon>
        <taxon>Dikarya</taxon>
        <taxon>Basidiomycota</taxon>
        <taxon>Agaricomycotina</taxon>
        <taxon>Tremellomycetes</taxon>
        <taxon>Trichosporonales</taxon>
        <taxon>Trichosporonaceae</taxon>
        <taxon>Vanrija</taxon>
    </lineage>
</organism>
<dbReference type="GO" id="GO:0006396">
    <property type="term" value="P:RNA processing"/>
    <property type="evidence" value="ECO:0007669"/>
    <property type="project" value="TreeGrafter"/>
</dbReference>
<dbReference type="Pfam" id="PF08698">
    <property type="entry name" value="Fcf2"/>
    <property type="match status" value="1"/>
</dbReference>
<evidence type="ECO:0000256" key="3">
    <source>
        <dbReference type="SAM" id="MobiDB-lite"/>
    </source>
</evidence>
<dbReference type="GO" id="GO:0005730">
    <property type="term" value="C:nucleolus"/>
    <property type="evidence" value="ECO:0007669"/>
    <property type="project" value="UniProtKB-SubCell"/>
</dbReference>
<dbReference type="GO" id="GO:0003723">
    <property type="term" value="F:RNA binding"/>
    <property type="evidence" value="ECO:0007669"/>
    <property type="project" value="TreeGrafter"/>
</dbReference>
<dbReference type="Proteomes" id="UP000473826">
    <property type="component" value="Unassembled WGS sequence"/>
</dbReference>
<proteinExistence type="predicted"/>
<feature type="compositionally biased region" description="Low complexity" evidence="3">
    <location>
        <begin position="86"/>
        <end position="99"/>
    </location>
</feature>
<accession>A0A7D8ZJ07</accession>
<evidence type="ECO:0000256" key="1">
    <source>
        <dbReference type="ARBA" id="ARBA00004604"/>
    </source>
</evidence>